<dbReference type="AlphaFoldDB" id="A0A0B7FB71"/>
<dbReference type="Proteomes" id="UP000059188">
    <property type="component" value="Unassembled WGS sequence"/>
</dbReference>
<dbReference type="GO" id="GO:0008270">
    <property type="term" value="F:zinc ion binding"/>
    <property type="evidence" value="ECO:0007669"/>
    <property type="project" value="InterPro"/>
</dbReference>
<keyword evidence="4" id="KW-1185">Reference proteome</keyword>
<evidence type="ECO:0000313" key="3">
    <source>
        <dbReference type="EMBL" id="CEL54790.1"/>
    </source>
</evidence>
<keyword evidence="1" id="KW-0539">Nucleus</keyword>
<gene>
    <name evidence="3" type="ORF">RSOLAG1IB_07324</name>
</gene>
<reference evidence="3 4" key="1">
    <citation type="submission" date="2014-11" db="EMBL/GenBank/DDBJ databases">
        <authorList>
            <person name="Wibberg Daniel"/>
        </authorList>
    </citation>
    <scope>NUCLEOTIDE SEQUENCE [LARGE SCALE GENOMIC DNA]</scope>
    <source>
        <strain evidence="3">Rhizoctonia solani AG1-IB 7/3/14</strain>
    </source>
</reference>
<dbReference type="Pfam" id="PF00172">
    <property type="entry name" value="Zn_clus"/>
    <property type="match status" value="1"/>
</dbReference>
<dbReference type="SMART" id="SM00066">
    <property type="entry name" value="GAL4"/>
    <property type="match status" value="1"/>
</dbReference>
<evidence type="ECO:0000259" key="2">
    <source>
        <dbReference type="PROSITE" id="PS50048"/>
    </source>
</evidence>
<dbReference type="PROSITE" id="PS00463">
    <property type="entry name" value="ZN2_CY6_FUNGAL_1"/>
    <property type="match status" value="1"/>
</dbReference>
<sequence>MSPLQPRSRSGCSACRSKRKKCDETKPNCQRCENSGIQCPGYAFIICNPAEKRSKRSKNPGASPVSQWQNIPAETTLQVNAGLSTDLTEYAISIQESKMERSSVAVGSAGELGCGGPSLCTMIQTPGESLPVSRLFKPSAYPYPIGSSGGNTSWTYLQDSSIDHGMDYNSYLQIEAQATASFGSHILAGQIHHHHTLYDSSSTLGQQYPSSPATDHRKNLEFNLDTVQEAEDVKHIIFGSLVLDRNVHSNSLAFILESYAAWVQRTAYEPVRVARKSKDFIVKHYGESAESRLTITLMANLIRGLAKSRTMVTISASVYCPIISALLARLHRSMALFDPHQPRERRVLEATTVLDGIVNLAHILGTSGNARVALKLIEAATPLFRQLSGDLQEERLHLQKLLLHPADVLRDYAVMDIISSVTIPRTISIKYDTTFDPELETSVLNFSDDVGIQWSRGIPDQITLAFARMKTLSDNSTWDSAAFDELEATLQSFIVIPTGSSKTNAAVAKAVVQECWRQAALIYLYMVGSPKTIHCNPGYNTRHFSRGYAHQMPKILESY</sequence>
<protein>
    <recommendedName>
        <fullName evidence="2">Zn(2)-C6 fungal-type domain-containing protein</fullName>
    </recommendedName>
</protein>
<dbReference type="PANTHER" id="PTHR37534">
    <property type="entry name" value="TRANSCRIPTIONAL ACTIVATOR PROTEIN UGA3"/>
    <property type="match status" value="1"/>
</dbReference>
<dbReference type="OrthoDB" id="3235411at2759"/>
<evidence type="ECO:0000313" key="4">
    <source>
        <dbReference type="Proteomes" id="UP000059188"/>
    </source>
</evidence>
<proteinExistence type="predicted"/>
<dbReference type="PROSITE" id="PS50048">
    <property type="entry name" value="ZN2_CY6_FUNGAL_2"/>
    <property type="match status" value="1"/>
</dbReference>
<name>A0A0B7FB71_THACB</name>
<dbReference type="Gene3D" id="4.10.240.10">
    <property type="entry name" value="Zn(2)-C6 fungal-type DNA-binding domain"/>
    <property type="match status" value="1"/>
</dbReference>
<dbReference type="CDD" id="cd00067">
    <property type="entry name" value="GAL4"/>
    <property type="match status" value="1"/>
</dbReference>
<dbReference type="SUPFAM" id="SSF57701">
    <property type="entry name" value="Zn2/Cys6 DNA-binding domain"/>
    <property type="match status" value="1"/>
</dbReference>
<dbReference type="GO" id="GO:0000981">
    <property type="term" value="F:DNA-binding transcription factor activity, RNA polymerase II-specific"/>
    <property type="evidence" value="ECO:0007669"/>
    <property type="project" value="InterPro"/>
</dbReference>
<dbReference type="InterPro" id="IPR036864">
    <property type="entry name" value="Zn2-C6_fun-type_DNA-bd_sf"/>
</dbReference>
<dbReference type="InterPro" id="IPR001138">
    <property type="entry name" value="Zn2Cys6_DnaBD"/>
</dbReference>
<dbReference type="EMBL" id="LN679117">
    <property type="protein sequence ID" value="CEL54790.1"/>
    <property type="molecule type" value="Genomic_DNA"/>
</dbReference>
<dbReference type="PANTHER" id="PTHR37534:SF46">
    <property type="entry name" value="ZN(II)2CYS6 TRANSCRIPTION FACTOR (EUROFUNG)"/>
    <property type="match status" value="1"/>
</dbReference>
<organism evidence="3 4">
    <name type="scientific">Thanatephorus cucumeris (strain AG1-IB / isolate 7/3/14)</name>
    <name type="common">Lettuce bottom rot fungus</name>
    <name type="synonym">Rhizoctonia solani</name>
    <dbReference type="NCBI Taxonomy" id="1108050"/>
    <lineage>
        <taxon>Eukaryota</taxon>
        <taxon>Fungi</taxon>
        <taxon>Dikarya</taxon>
        <taxon>Basidiomycota</taxon>
        <taxon>Agaricomycotina</taxon>
        <taxon>Agaricomycetes</taxon>
        <taxon>Cantharellales</taxon>
        <taxon>Ceratobasidiaceae</taxon>
        <taxon>Rhizoctonia</taxon>
        <taxon>Rhizoctonia solani AG-1</taxon>
    </lineage>
</organism>
<evidence type="ECO:0000256" key="1">
    <source>
        <dbReference type="ARBA" id="ARBA00023242"/>
    </source>
</evidence>
<accession>A0A0B7FB71</accession>
<feature type="domain" description="Zn(2)-C6 fungal-type" evidence="2">
    <location>
        <begin position="11"/>
        <end position="39"/>
    </location>
</feature>